<dbReference type="RefSeq" id="WP_005795771.1">
    <property type="nucleotide sequence ID" value="NZ_JH724215.1"/>
</dbReference>
<dbReference type="Proteomes" id="UP000003879">
    <property type="component" value="Unassembled WGS sequence"/>
</dbReference>
<dbReference type="HOGENOM" id="CLU_017124_0_0_10"/>
<protein>
    <submittedName>
        <fullName evidence="1">Uncharacterized protein</fullName>
    </submittedName>
</protein>
<comment type="caution">
    <text evidence="1">The sequence shown here is derived from an EMBL/GenBank/DDBJ whole genome shotgun (WGS) entry which is preliminary data.</text>
</comment>
<evidence type="ECO:0000313" key="1">
    <source>
        <dbReference type="EMBL" id="EIY99857.1"/>
    </source>
</evidence>
<gene>
    <name evidence="1" type="ORF">HMPREF1056_01158</name>
</gene>
<dbReference type="Pfam" id="PF13289">
    <property type="entry name" value="SIR2_2"/>
    <property type="match status" value="1"/>
</dbReference>
<dbReference type="AlphaFoldDB" id="A0A0E2AV78"/>
<dbReference type="EMBL" id="AGXN01000005">
    <property type="protein sequence ID" value="EIY99857.1"/>
    <property type="molecule type" value="Genomic_DNA"/>
</dbReference>
<evidence type="ECO:0000313" key="2">
    <source>
        <dbReference type="Proteomes" id="UP000003879"/>
    </source>
</evidence>
<name>A0A0E2AV78_BACFG</name>
<organism evidence="1 2">
    <name type="scientific">Bacteroides fragilis CL07T12C05</name>
    <dbReference type="NCBI Taxonomy" id="997883"/>
    <lineage>
        <taxon>Bacteria</taxon>
        <taxon>Pseudomonadati</taxon>
        <taxon>Bacteroidota</taxon>
        <taxon>Bacteroidia</taxon>
        <taxon>Bacteroidales</taxon>
        <taxon>Bacteroidaceae</taxon>
        <taxon>Bacteroides</taxon>
    </lineage>
</organism>
<proteinExistence type="predicted"/>
<reference evidence="1 2" key="1">
    <citation type="submission" date="2012-02" db="EMBL/GenBank/DDBJ databases">
        <title>The Genome Sequence of Bacteroides fragilis CL07T12C05.</title>
        <authorList>
            <consortium name="The Broad Institute Genome Sequencing Platform"/>
            <person name="Earl A."/>
            <person name="Ward D."/>
            <person name="Feldgarden M."/>
            <person name="Gevers D."/>
            <person name="Zitomersky N.L."/>
            <person name="Coyne M.J."/>
            <person name="Comstock L.E."/>
            <person name="Young S.K."/>
            <person name="Zeng Q."/>
            <person name="Gargeya S."/>
            <person name="Fitzgerald M."/>
            <person name="Haas B."/>
            <person name="Abouelleil A."/>
            <person name="Alvarado L."/>
            <person name="Arachchi H.M."/>
            <person name="Berlin A."/>
            <person name="Chapman S.B."/>
            <person name="Gearin G."/>
            <person name="Goldberg J."/>
            <person name="Griggs A."/>
            <person name="Gujja S."/>
            <person name="Hansen M."/>
            <person name="Heiman D."/>
            <person name="Howarth C."/>
            <person name="Larimer J."/>
            <person name="Lui A."/>
            <person name="MacDonald P.J.P."/>
            <person name="McCowen C."/>
            <person name="Montmayeur A."/>
            <person name="Murphy C."/>
            <person name="Neiman D."/>
            <person name="Pearson M."/>
            <person name="Priest M."/>
            <person name="Roberts A."/>
            <person name="Saif S."/>
            <person name="Shea T."/>
            <person name="Sisk P."/>
            <person name="Stolte C."/>
            <person name="Sykes S."/>
            <person name="Wortman J."/>
            <person name="Nusbaum C."/>
            <person name="Birren B."/>
        </authorList>
    </citation>
    <scope>NUCLEOTIDE SEQUENCE [LARGE SCALE GENOMIC DNA]</scope>
    <source>
        <strain evidence="1 2">CL07T12C05</strain>
    </source>
</reference>
<accession>A0A0E2AV78</accession>
<sequence>MEIREAIIHALDGDAILFIGSGFSLGAINEGNKKIETATPLAHKLLAECDFEEKDFTNDLGIASRIYQSAKSEIDLIEFLRKEYTAIDVTPEQEIIAQINWQRIYTTNYDNVFELACEKNKKKIQSVTLSDRPNDFKNKSNLCIHINGDIKRLTQEKLNSEFKLTNVSYLTEDFNKSEWLTLFRSDLQTAKSIIFIGYSMQYDLDLQRIVYLTPKLIDKTFFIISEQASKTEQALIKTFGMPFPIGIKKLTEHINEIKKNHVHITKLPDSYLCFSKPKIKDFPSSILDIDEFNLLVRGEYNIDNLYYSTINPTDFVYSIHRSKHEEVINLIKTGEHNILIHSDLGNGKSIFMTTLTAFLSKEGYNVLRFNKYYTTYNREIEQICQKEGQHILVFDDYMSYIDCLKELKIHRTNQILILSERSAMNDIYYNSLCDLFGDFHNIDLNRLDSNEIKQFVNILDHYGFWNKFSAERIDRKEDYIKTVCKGQIKNIILKLLNSKTILESFQKLITSIRKRNGYYEAILFILIARVSKLDLDLEDLAYSLNMSQLNSPSFQKDPHVREFVDFNTYSIKSKSSIISQVLLQQIFDSTIVVDVMLSIFRNLNAHRHDEKIKRILKNMMMFTNIQQTINKDDANYKHNILRYYENIKPLSSCNKNPHFWLQYAIVKLSEYDYEQAQIYFDTAYSFAKKIENFDTYQIDNHYARFIIENEIKFGTKATCMQAFSYAHSILMDPKHKTEVRYYPYRVAQNYYPFYERFYKELSHKEQEIFIQSCFEILKRLKSYLETTTTASDRTDVKKSEKNLLRIFKELNITYETK</sequence>
<dbReference type="PATRIC" id="fig|997883.3.peg.1229"/>